<comment type="similarity">
    <text evidence="1">Belongs to the 'GDXG' lipolytic enzyme family.</text>
</comment>
<keyword evidence="2" id="KW-0378">Hydrolase</keyword>
<name>A0A562PL52_9PSED</name>
<dbReference type="InterPro" id="IPR033140">
    <property type="entry name" value="Lipase_GDXG_put_SER_AS"/>
</dbReference>
<dbReference type="GO" id="GO:0016787">
    <property type="term" value="F:hydrolase activity"/>
    <property type="evidence" value="ECO:0007669"/>
    <property type="project" value="UniProtKB-KW"/>
</dbReference>
<sequence>MPMDSELKNVLAIQAELGATDTGNKSIHEMRSCYSCKDERLAGSSIQMEYIKDLTSSEGVPLRQYRPFGLGDGLQAGLIYIHGGGWVMGGFASHDKVCRQLADVCRCLVIAIDYRLAPEHPFPAAPQDVISSTSWIAENAKEMGIDPKRLGIAGDSAGGSLTAVACLANRNQLTFPFCCQVLIYPSTDNSPEGKKRSSRVEQALTPPMSANAMQQMIDCYLPDERSSCDWRASPLLASDHSSLPPALIITGGYDPLRDEGIAYAHRLALAGVDVLHRHFAGQIHGFIELGGALSAVNEAMQTIAFWFTHCQRSS</sequence>
<gene>
    <name evidence="5" type="ORF">IQ22_04651</name>
</gene>
<dbReference type="RefSeq" id="WP_145146064.1">
    <property type="nucleotide sequence ID" value="NZ_VLKY01000040.1"/>
</dbReference>
<dbReference type="InterPro" id="IPR013094">
    <property type="entry name" value="AB_hydrolase_3"/>
</dbReference>
<dbReference type="OrthoDB" id="9806180at2"/>
<feature type="active site" evidence="3">
    <location>
        <position position="156"/>
    </location>
</feature>
<dbReference type="PANTHER" id="PTHR48081">
    <property type="entry name" value="AB HYDROLASE SUPERFAMILY PROTEIN C4A8.06C"/>
    <property type="match status" value="1"/>
</dbReference>
<feature type="domain" description="Alpha/beta hydrolase fold-3" evidence="4">
    <location>
        <begin position="78"/>
        <end position="287"/>
    </location>
</feature>
<keyword evidence="6" id="KW-1185">Reference proteome</keyword>
<proteinExistence type="inferred from homology"/>
<dbReference type="InterPro" id="IPR050300">
    <property type="entry name" value="GDXG_lipolytic_enzyme"/>
</dbReference>
<dbReference type="InterPro" id="IPR029058">
    <property type="entry name" value="AB_hydrolase_fold"/>
</dbReference>
<evidence type="ECO:0000313" key="5">
    <source>
        <dbReference type="EMBL" id="TWI45202.1"/>
    </source>
</evidence>
<dbReference type="EMBL" id="VLKY01000040">
    <property type="protein sequence ID" value="TWI45202.1"/>
    <property type="molecule type" value="Genomic_DNA"/>
</dbReference>
<evidence type="ECO:0000256" key="1">
    <source>
        <dbReference type="ARBA" id="ARBA00010515"/>
    </source>
</evidence>
<evidence type="ECO:0000313" key="6">
    <source>
        <dbReference type="Proteomes" id="UP000316905"/>
    </source>
</evidence>
<evidence type="ECO:0000256" key="2">
    <source>
        <dbReference type="ARBA" id="ARBA00022801"/>
    </source>
</evidence>
<accession>A0A562PL52</accession>
<comment type="caution">
    <text evidence="5">The sequence shown here is derived from an EMBL/GenBank/DDBJ whole genome shotgun (WGS) entry which is preliminary data.</text>
</comment>
<dbReference type="SUPFAM" id="SSF53474">
    <property type="entry name" value="alpha/beta-Hydrolases"/>
    <property type="match status" value="1"/>
</dbReference>
<organism evidence="5 6">
    <name type="scientific">Pseudomonas duriflava</name>
    <dbReference type="NCBI Taxonomy" id="459528"/>
    <lineage>
        <taxon>Bacteria</taxon>
        <taxon>Pseudomonadati</taxon>
        <taxon>Pseudomonadota</taxon>
        <taxon>Gammaproteobacteria</taxon>
        <taxon>Pseudomonadales</taxon>
        <taxon>Pseudomonadaceae</taxon>
        <taxon>Pseudomonas</taxon>
    </lineage>
</organism>
<dbReference type="PROSITE" id="PS01174">
    <property type="entry name" value="LIPASE_GDXG_SER"/>
    <property type="match status" value="1"/>
</dbReference>
<dbReference type="PANTHER" id="PTHR48081:SF8">
    <property type="entry name" value="ALPHA_BETA HYDROLASE FOLD-3 DOMAIN-CONTAINING PROTEIN-RELATED"/>
    <property type="match status" value="1"/>
</dbReference>
<dbReference type="Gene3D" id="3.40.50.1820">
    <property type="entry name" value="alpha/beta hydrolase"/>
    <property type="match status" value="1"/>
</dbReference>
<dbReference type="AlphaFoldDB" id="A0A562PL52"/>
<dbReference type="Proteomes" id="UP000316905">
    <property type="component" value="Unassembled WGS sequence"/>
</dbReference>
<dbReference type="Pfam" id="PF07859">
    <property type="entry name" value="Abhydrolase_3"/>
    <property type="match status" value="1"/>
</dbReference>
<protein>
    <submittedName>
        <fullName evidence="5">Acetyl esterase</fullName>
    </submittedName>
</protein>
<reference evidence="5 6" key="1">
    <citation type="journal article" date="2015" name="Stand. Genomic Sci.">
        <title>Genomic Encyclopedia of Bacterial and Archaeal Type Strains, Phase III: the genomes of soil and plant-associated and newly described type strains.</title>
        <authorList>
            <person name="Whitman W.B."/>
            <person name="Woyke T."/>
            <person name="Klenk H.P."/>
            <person name="Zhou Y."/>
            <person name="Lilburn T.G."/>
            <person name="Beck B.J."/>
            <person name="De Vos P."/>
            <person name="Vandamme P."/>
            <person name="Eisen J.A."/>
            <person name="Garrity G."/>
            <person name="Hugenholtz P."/>
            <person name="Kyrpides N.C."/>
        </authorList>
    </citation>
    <scope>NUCLEOTIDE SEQUENCE [LARGE SCALE GENOMIC DNA]</scope>
    <source>
        <strain evidence="5 6">CGMCC 1.6858</strain>
    </source>
</reference>
<evidence type="ECO:0000256" key="3">
    <source>
        <dbReference type="PROSITE-ProRule" id="PRU10038"/>
    </source>
</evidence>
<evidence type="ECO:0000259" key="4">
    <source>
        <dbReference type="Pfam" id="PF07859"/>
    </source>
</evidence>